<evidence type="ECO:0000259" key="5">
    <source>
        <dbReference type="PROSITE" id="PS50109"/>
    </source>
</evidence>
<dbReference type="CDD" id="cd00082">
    <property type="entry name" value="HisKA"/>
    <property type="match status" value="1"/>
</dbReference>
<dbReference type="Gene3D" id="3.30.565.10">
    <property type="entry name" value="Histidine kinase-like ATPase, C-terminal domain"/>
    <property type="match status" value="1"/>
</dbReference>
<proteinExistence type="predicted"/>
<gene>
    <name evidence="6" type="ORF">BB934_25880</name>
</gene>
<dbReference type="PANTHER" id="PTHR43065">
    <property type="entry name" value="SENSOR HISTIDINE KINASE"/>
    <property type="match status" value="1"/>
</dbReference>
<dbReference type="Pfam" id="PF00512">
    <property type="entry name" value="HisKA"/>
    <property type="match status" value="1"/>
</dbReference>
<dbReference type="PROSITE" id="PS50109">
    <property type="entry name" value="HIS_KIN"/>
    <property type="match status" value="1"/>
</dbReference>
<keyword evidence="4" id="KW-0812">Transmembrane</keyword>
<keyword evidence="4" id="KW-1133">Transmembrane helix</keyword>
<dbReference type="InterPro" id="IPR003594">
    <property type="entry name" value="HATPase_dom"/>
</dbReference>
<feature type="domain" description="Histidine kinase" evidence="5">
    <location>
        <begin position="416"/>
        <end position="635"/>
    </location>
</feature>
<dbReference type="KEGG" id="moc:BB934_25880"/>
<dbReference type="EC" id="2.7.13.3" evidence="2"/>
<accession>A0A1B2EMP8</accession>
<dbReference type="PRINTS" id="PR00344">
    <property type="entry name" value="BCTRLSENSOR"/>
</dbReference>
<dbReference type="Pfam" id="PF02518">
    <property type="entry name" value="HATPase_c"/>
    <property type="match status" value="1"/>
</dbReference>
<evidence type="ECO:0000256" key="3">
    <source>
        <dbReference type="ARBA" id="ARBA00022553"/>
    </source>
</evidence>
<dbReference type="RefSeq" id="WP_099512286.1">
    <property type="nucleotide sequence ID" value="NZ_CP016616.1"/>
</dbReference>
<dbReference type="InterPro" id="IPR004358">
    <property type="entry name" value="Sig_transdc_His_kin-like_C"/>
</dbReference>
<dbReference type="EMBL" id="CP016616">
    <property type="protein sequence ID" value="ANY81221.1"/>
    <property type="molecule type" value="Genomic_DNA"/>
</dbReference>
<comment type="catalytic activity">
    <reaction evidence="1">
        <text>ATP + protein L-histidine = ADP + protein N-phospho-L-histidine.</text>
        <dbReference type="EC" id="2.7.13.3"/>
    </reaction>
</comment>
<name>A0A1B2EMP8_9HYPH</name>
<dbReference type="PANTHER" id="PTHR43065:SF42">
    <property type="entry name" value="TWO-COMPONENT SENSOR PPRA"/>
    <property type="match status" value="1"/>
</dbReference>
<dbReference type="OrthoDB" id="9789238at2"/>
<dbReference type="AlphaFoldDB" id="A0A1B2EMP8"/>
<dbReference type="SUPFAM" id="SSF55874">
    <property type="entry name" value="ATPase domain of HSP90 chaperone/DNA topoisomerase II/histidine kinase"/>
    <property type="match status" value="1"/>
</dbReference>
<dbReference type="InterPro" id="IPR036890">
    <property type="entry name" value="HATPase_C_sf"/>
</dbReference>
<evidence type="ECO:0000256" key="4">
    <source>
        <dbReference type="SAM" id="Phobius"/>
    </source>
</evidence>
<dbReference type="SMART" id="SM00388">
    <property type="entry name" value="HisKA"/>
    <property type="match status" value="1"/>
</dbReference>
<keyword evidence="4" id="KW-0472">Membrane</keyword>
<sequence>MAASYTLRMKRLINLWIAIAAFLLISIGGTAAQPRSGEVAVQPKQVLFLHSYGQNFEPWVVWSRETRNELIRQSPWPLDIQEHSVVTARNDDSTAEAKFVEYLDALYAQRPPDLIVAFGGPAARFVQQHRADLYPTTPMLLAAVEVRRVDPSMLSDQDAVVGVRYDQNALTENVLRLLPETKTIVLIIGNSPAERSWIGEMQRTLGPLLENKAELIFYNERPFEEVLKAVANLPPHSAIFFQQMMVDGAGAVYGDKEPMKRIFEVANAPIFTYDWSRVDDGVQVVGGPMFSPAEAARPTAAVAVRILEGEKASGIKVPPIEFSAPKYDWRQLQRWNISESRLPPGSEILFREPTAWERYSWQIALTLAVLLVQAGLISVLLLEHRRRRLAEVQSRQRMVELAHVNRFSTAGELTASISHEINQPLGAILANAETAAAILESQSPDVAVLPDIVELKTIVNDIVRDDRRASEVVRRMRSLLKKAPFELKNVDLNDVVRETLAFLSSLAVGQKFELTSLLTQNALPVRADRIQLQQVILNLVVNGIDAMKGNPTEDRIIRIQTSRVDGFAELSVSDRGPGIAEDKLKEIFEPFFTTKQEGMGMGLCIAQTIIESHSGRISAESHASGAVFRVRLPLA</sequence>
<evidence type="ECO:0000256" key="1">
    <source>
        <dbReference type="ARBA" id="ARBA00000085"/>
    </source>
</evidence>
<dbReference type="InterPro" id="IPR003661">
    <property type="entry name" value="HisK_dim/P_dom"/>
</dbReference>
<reference evidence="6" key="1">
    <citation type="submission" date="2016-07" db="EMBL/GenBank/DDBJ databases">
        <title>Microvirga ossetica sp. nov. a new species of rhizobia isolated from root nodules of the legume species Vicia alpestris Steven originated from North Ossetia region in the Caucasus.</title>
        <authorList>
            <person name="Safronova V.I."/>
            <person name="Kuznetsova I.G."/>
            <person name="Sazanova A.L."/>
            <person name="Belimov A."/>
            <person name="Andronov E."/>
            <person name="Osledkin Y.S."/>
            <person name="Onishchuk O.P."/>
            <person name="Kurchak O.N."/>
            <person name="Shaposhnikov A.I."/>
            <person name="Willems A."/>
            <person name="Tikhonovich I.A."/>
        </authorList>
    </citation>
    <scope>NUCLEOTIDE SEQUENCE [LARGE SCALE GENOMIC DNA]</scope>
    <source>
        <strain evidence="6">V5/3M</strain>
    </source>
</reference>
<dbReference type="SUPFAM" id="SSF47384">
    <property type="entry name" value="Homodimeric domain of signal transducing histidine kinase"/>
    <property type="match status" value="1"/>
</dbReference>
<evidence type="ECO:0000313" key="6">
    <source>
        <dbReference type="EMBL" id="ANY81221.1"/>
    </source>
</evidence>
<dbReference type="GO" id="GO:0000155">
    <property type="term" value="F:phosphorelay sensor kinase activity"/>
    <property type="evidence" value="ECO:0007669"/>
    <property type="project" value="InterPro"/>
</dbReference>
<dbReference type="InterPro" id="IPR036097">
    <property type="entry name" value="HisK_dim/P_sf"/>
</dbReference>
<dbReference type="Gene3D" id="1.10.287.130">
    <property type="match status" value="1"/>
</dbReference>
<keyword evidence="3" id="KW-0597">Phosphoprotein</keyword>
<organism evidence="6">
    <name type="scientific">Microvirga ossetica</name>
    <dbReference type="NCBI Taxonomy" id="1882682"/>
    <lineage>
        <taxon>Bacteria</taxon>
        <taxon>Pseudomonadati</taxon>
        <taxon>Pseudomonadota</taxon>
        <taxon>Alphaproteobacteria</taxon>
        <taxon>Hyphomicrobiales</taxon>
        <taxon>Methylobacteriaceae</taxon>
        <taxon>Microvirga</taxon>
    </lineage>
</organism>
<evidence type="ECO:0000256" key="2">
    <source>
        <dbReference type="ARBA" id="ARBA00012438"/>
    </source>
</evidence>
<dbReference type="InterPro" id="IPR005467">
    <property type="entry name" value="His_kinase_dom"/>
</dbReference>
<protein>
    <recommendedName>
        <fullName evidence="2">histidine kinase</fullName>
        <ecNumber evidence="2">2.7.13.3</ecNumber>
    </recommendedName>
</protein>
<dbReference type="SMART" id="SM00387">
    <property type="entry name" value="HATPase_c"/>
    <property type="match status" value="1"/>
</dbReference>
<feature type="transmembrane region" description="Helical" evidence="4">
    <location>
        <begin position="359"/>
        <end position="382"/>
    </location>
</feature>